<comment type="caution">
    <text evidence="5">The sequence shown here is derived from an EMBL/GenBank/DDBJ whole genome shotgun (WGS) entry which is preliminary data.</text>
</comment>
<dbReference type="Gene3D" id="3.30.565.10">
    <property type="entry name" value="Histidine kinase-like ATPase, C-terminal domain"/>
    <property type="match status" value="1"/>
</dbReference>
<sequence>MVPKLSSEETISFLRKFMDKSKKKITVEDFLDYLAEQKSVSGKEKLGVRVQSLGLHISVLKQARRSEVSSVKLVGKVSGPGGSSREKDLSKKSNLRTDKQALDQRFNSITSRIKQLPGINKHIHFDLTDDEVDGNTSSEDDKLDGNESKNGTSVLDNKDGDKRASSCPYPSKTEEMERLGLKSEISKRPALESSKVTERGKKVNPREKRKAEENESPGSLCERPKKQQKLETQKHEALPNCFLSIGKLENFLTTWKETCREHSVQQVLEMIANYYARTPKEKKRIINFCSQYPGIGLFNVAVKSMGCGLLDSIYDMIQLSGENNMSSSPLPNTTTEIMEIEPPCKENTKCIAKGASESSKDSRNRHSVAVDDVIRRISEYIESNIKVPGDGALLVRILRDCETWVTAQFSAKQFSDLGHGTFLEFLEKNGHHFSTMLSGFLKSGNSDSSLEVSVLQQQIEVLLCQAESNWLENGHISEDCFFMLLKRQFPTIGFGTLHGKSVERLNGYIERQRKNIQTSSIKFSISLLEKQWSGISPVRHDNEDGLANDVVQQSFYSGAVTSREAIKCLLKAPMLSDLLLWSHWDLLFAPSLGSFIHWLLNNGPGQELSCIVTTDGRFIRVDPSVTVDQFLEAIIQRSPFQVAVKLLSLLHIYDGSTNTPTSLLKCYAQRAMSIIMDNSNDLMNSKSESKLFMPEAPDILTAVHHGHSTHIIGHLQENPHASGARSRSDSLYNIDNTARLVAKFILNCLGHLPPEFRSLAADILLAGLRVVTKNCYSVMLHEATEDWQLCMLHDIGLSLGVAEWVEDCRRLCLTEEGQAKTELHSSLKHTTVASEEPTHENSGISVSNNANMMNEERKQPHGTNDQAVAMDSTNHKVLDLVGTKAHSVELHTDQSPVMGDMILEEAALVIETIRREEFGLDHAQNYTENSLLKKQHARLGRALHCLSQELYSQDSHLLLELVQNADDNTYPEEVEPTLAFILQENGIVVLNNERGFSAENIRALCDIGNSTKKGSNMGYIGNKGIGFKSVFRVTDAPEIHSNGFHVKFDITEGQIGFVLPTAVPPYNTGPLSRMLSIEEDSDTSSLWNTCILLPFRSKFREGTGMCSIVSMFSDLHPSLLLFLHRLKCIKYKNLLNDSLLVMRREALGDGIVRISHGNETMSWLVVSKKLQGAVVRHDVCTTEISVAFTLQETEKGEYEPYLQQQPVFAFLPLRNYGLKFILQGDFILPSSREEVDADSAWNQWLLSEFPSLFVSAQESFCALPCFQRCPGKAVTAFLSFIPLSGEVHGFFSQLPHLILSKLRLTRCMFLDGSSLQWVYPCNTLRCWDEQAKMLLSDDLLHEHLGLGYLSKDIGVSDKLARALGIHDYGPKILMDTISSICRTDGCIESLGLEWLCAWFVTLYFTLISHSSRNISWTRSFEDDLLDTIRKIPCIPLSDGSYSSVADGPIWLPYDTVNSITESRSSIQNFPILYSNLRTVSPYLLSASCKNKYLMEEVRTNDLVDILLKIGVRKLSGHDIIKNHIMMSLHNDIDATMADKMMIEYVTFIMLHLQSPCNSCNFEKEEIVSELRKRPIFLTNHGYKSPADVPIHFGKDYGNSIDMSRLFRDVDFDWIELDNKYLMNHGSDSSPFEMKKWRQFFEEMGVTDFVQIVKVEKNIPQTDSFLAGSHSKGDACVVYDWESSELASILSIFSSKGCRDNCVYLVEVLDKFWDDHYSVKARSLTNATHDVESTMVESSILKCIRGFKWIASSMDEDLHYATDLFYDFENVRSLLGSVAPYAVPQVSSNSLRKDVGFKTDVSHSDAFMVLKSWITSQVPFSASMNQMCKFYSFLSEGVADLKIDIKREFLSCSYIFTPIQRPRSSEVVPGKFFPPEDLYWHDPTGSSELTEELISTKKTKATFPRKMLSAAYPNLCEFFTEVCGVPKTPTASNYVEILLRLSNVALPAQAANNVFRVFVRWANDLSHEEGNMKDILYLKESLQKLETTILPTSVDKWVSLHPSFGLVCWADDDELKQQFNGSTAVDFIQFGDLSLEDRQMLYGRVAALMKNLGIPALSKVVYREAIFYGTADNREKAALICWLLPYMQRYIYKMHRDIYMNFQKNEIKKLSTLQVVVVDKLFHKYVLRGLESSSKKRFECRCLLQGNTLYATQGADSHSVCLELSRMFFDGSPDLHFANFLHMIKTMAESGTLAEQLESFISNNQNVPELPEHEAVWSFSSLTAADQSYDSQMVEFRSTCELNVPSHQRAPGNVSSWPPNNWRTAPDFRISQKSQHAYMPDAKVDAVTSDLTMHLKFGRTEDTLIPVEIEGDWIIEANTMTENTLLADSAVATRDEPQMVMSVDPSDAPLYLDLEAGSSSPTVDVEVANFNEEPANVAEERSMGAGPSDASQQRTGRLGEALVHRFFTEQLGSNNVRWVNQESETGLPYDIVLTRKGNFTEYVEVKATVSSTKDWFYVTSREWQFALEKGDSFSIARVVMSGTKKARIEMLKNPFKLYQQKALRLALLISR</sequence>
<dbReference type="PANTHER" id="PTHR32387:SF0">
    <property type="entry name" value="PROTEIN NO VEIN"/>
    <property type="match status" value="1"/>
</dbReference>
<feature type="domain" description="Protein NO VEIN C-terminal" evidence="3">
    <location>
        <begin position="2398"/>
        <end position="2484"/>
    </location>
</feature>
<feature type="compositionally biased region" description="Basic and acidic residues" evidence="2">
    <location>
        <begin position="222"/>
        <end position="232"/>
    </location>
</feature>
<organism evidence="5 6">
    <name type="scientific">Eragrostis curvula</name>
    <name type="common">weeping love grass</name>
    <dbReference type="NCBI Taxonomy" id="38414"/>
    <lineage>
        <taxon>Eukaryota</taxon>
        <taxon>Viridiplantae</taxon>
        <taxon>Streptophyta</taxon>
        <taxon>Embryophyta</taxon>
        <taxon>Tracheophyta</taxon>
        <taxon>Spermatophyta</taxon>
        <taxon>Magnoliopsida</taxon>
        <taxon>Liliopsida</taxon>
        <taxon>Poales</taxon>
        <taxon>Poaceae</taxon>
        <taxon>PACMAD clade</taxon>
        <taxon>Chloridoideae</taxon>
        <taxon>Eragrostideae</taxon>
        <taxon>Eragrostidinae</taxon>
        <taxon>Eragrostis</taxon>
    </lineage>
</organism>
<name>A0A5J9W947_9POAL</name>
<protein>
    <submittedName>
        <fullName evidence="5">Uncharacterized protein</fullName>
    </submittedName>
</protein>
<feature type="domain" description="Sacsin/Nov" evidence="4">
    <location>
        <begin position="951"/>
        <end position="1049"/>
    </location>
</feature>
<feature type="compositionally biased region" description="Basic and acidic residues" evidence="2">
    <location>
        <begin position="172"/>
        <end position="213"/>
    </location>
</feature>
<gene>
    <name evidence="5" type="ORF">EJB05_03960</name>
</gene>
<dbReference type="Proteomes" id="UP000324897">
    <property type="component" value="Chromosome 5"/>
</dbReference>
<feature type="region of interest" description="Disordered" evidence="2">
    <location>
        <begin position="73"/>
        <end position="102"/>
    </location>
</feature>
<evidence type="ECO:0000313" key="5">
    <source>
        <dbReference type="EMBL" id="TVU44516.1"/>
    </source>
</evidence>
<evidence type="ECO:0000259" key="4">
    <source>
        <dbReference type="Pfam" id="PF25794"/>
    </source>
</evidence>
<dbReference type="GO" id="GO:0010305">
    <property type="term" value="P:leaf vascular tissue pattern formation"/>
    <property type="evidence" value="ECO:0007669"/>
    <property type="project" value="TreeGrafter"/>
</dbReference>
<dbReference type="GO" id="GO:0005634">
    <property type="term" value="C:nucleus"/>
    <property type="evidence" value="ECO:0007669"/>
    <property type="project" value="TreeGrafter"/>
</dbReference>
<reference evidence="5 6" key="1">
    <citation type="journal article" date="2019" name="Sci. Rep.">
        <title>A high-quality genome of Eragrostis curvula grass provides insights into Poaceae evolution and supports new strategies to enhance forage quality.</title>
        <authorList>
            <person name="Carballo J."/>
            <person name="Santos B.A.C.M."/>
            <person name="Zappacosta D."/>
            <person name="Garbus I."/>
            <person name="Selva J.P."/>
            <person name="Gallo C.A."/>
            <person name="Diaz A."/>
            <person name="Albertini E."/>
            <person name="Caccamo M."/>
            <person name="Echenique V."/>
        </authorList>
    </citation>
    <scope>NUCLEOTIDE SEQUENCE [LARGE SCALE GENOMIC DNA]</scope>
    <source>
        <strain evidence="6">cv. Victoria</strain>
        <tissue evidence="5">Leaf</tissue>
    </source>
</reference>
<dbReference type="OrthoDB" id="743335at2759"/>
<dbReference type="FunFam" id="3.30.565.10:FF:000105">
    <property type="entry name" value="Histidine kinase-DNA gyrase B-and HSP90-like ATPase family protein"/>
    <property type="match status" value="1"/>
</dbReference>
<dbReference type="NCBIfam" id="NF047352">
    <property type="entry name" value="P_loop_sacsin"/>
    <property type="match status" value="1"/>
</dbReference>
<proteinExistence type="predicted"/>
<evidence type="ECO:0000259" key="3">
    <source>
        <dbReference type="Pfam" id="PF13020"/>
    </source>
</evidence>
<dbReference type="EMBL" id="RWGY01000004">
    <property type="protein sequence ID" value="TVU44516.1"/>
    <property type="molecule type" value="Genomic_DNA"/>
</dbReference>
<dbReference type="InterPro" id="IPR052957">
    <property type="entry name" value="Auxin_embryo_med"/>
</dbReference>
<feature type="region of interest" description="Disordered" evidence="2">
    <location>
        <begin position="824"/>
        <end position="846"/>
    </location>
</feature>
<dbReference type="Pfam" id="PF13020">
    <property type="entry name" value="NOV_C"/>
    <property type="match status" value="1"/>
</dbReference>
<dbReference type="GO" id="GO:0048364">
    <property type="term" value="P:root development"/>
    <property type="evidence" value="ECO:0007669"/>
    <property type="project" value="TreeGrafter"/>
</dbReference>
<comment type="subunit">
    <text evidence="1">Homodimer.</text>
</comment>
<feature type="compositionally biased region" description="Basic and acidic residues" evidence="2">
    <location>
        <begin position="84"/>
        <end position="102"/>
    </location>
</feature>
<dbReference type="Gramene" id="TVU44516">
    <property type="protein sequence ID" value="TVU44516"/>
    <property type="gene ID" value="EJB05_03960"/>
</dbReference>
<evidence type="ECO:0000256" key="1">
    <source>
        <dbReference type="ARBA" id="ARBA00011738"/>
    </source>
</evidence>
<dbReference type="InterPro" id="IPR058210">
    <property type="entry name" value="SACS/Nov_dom"/>
</dbReference>
<dbReference type="InterPro" id="IPR036890">
    <property type="entry name" value="HATPase_C_sf"/>
</dbReference>
<accession>A0A5J9W947</accession>
<evidence type="ECO:0000313" key="6">
    <source>
        <dbReference type="Proteomes" id="UP000324897"/>
    </source>
</evidence>
<feature type="region of interest" description="Disordered" evidence="2">
    <location>
        <begin position="129"/>
        <end position="232"/>
    </location>
</feature>
<dbReference type="PANTHER" id="PTHR32387">
    <property type="entry name" value="WU:FJ29H11"/>
    <property type="match status" value="1"/>
</dbReference>
<dbReference type="InterPro" id="IPR024975">
    <property type="entry name" value="NOV_C"/>
</dbReference>
<evidence type="ECO:0000256" key="2">
    <source>
        <dbReference type="SAM" id="MobiDB-lite"/>
    </source>
</evidence>
<keyword evidence="6" id="KW-1185">Reference proteome</keyword>
<dbReference type="GO" id="GO:0009793">
    <property type="term" value="P:embryo development ending in seed dormancy"/>
    <property type="evidence" value="ECO:0007669"/>
    <property type="project" value="TreeGrafter"/>
</dbReference>
<dbReference type="SUPFAM" id="SSF55874">
    <property type="entry name" value="ATPase domain of HSP90 chaperone/DNA topoisomerase II/histidine kinase"/>
    <property type="match status" value="1"/>
</dbReference>
<dbReference type="Pfam" id="PF25794">
    <property type="entry name" value="SACS"/>
    <property type="match status" value="1"/>
</dbReference>